<feature type="chain" id="PRO_5032694183" description="U8-agatoxin-Ao1a" evidence="4">
    <location>
        <begin position="22"/>
        <end position="114"/>
    </location>
</feature>
<evidence type="ECO:0000313" key="6">
    <source>
        <dbReference type="Proteomes" id="UP000614350"/>
    </source>
</evidence>
<dbReference type="InterPro" id="IPR004169">
    <property type="entry name" value="Spidertoxin"/>
</dbReference>
<evidence type="ECO:0000256" key="3">
    <source>
        <dbReference type="ARBA" id="ARBA00023157"/>
    </source>
</evidence>
<accession>A0A834JFH8</accession>
<reference evidence="5" key="1">
    <citation type="journal article" date="2020" name="G3 (Bethesda)">
        <title>High-Quality Assemblies for Three Invasive Social Wasps from the &lt;i&gt;Vespula&lt;/i&gt; Genus.</title>
        <authorList>
            <person name="Harrop T.W.R."/>
            <person name="Guhlin J."/>
            <person name="McLaughlin G.M."/>
            <person name="Permina E."/>
            <person name="Stockwell P."/>
            <person name="Gilligan J."/>
            <person name="Le Lec M.F."/>
            <person name="Gruber M.A.M."/>
            <person name="Quinn O."/>
            <person name="Lovegrove M."/>
            <person name="Duncan E.J."/>
            <person name="Remnant E.J."/>
            <person name="Van Eeckhoven J."/>
            <person name="Graham B."/>
            <person name="Knapp R.A."/>
            <person name="Langford K.W."/>
            <person name="Kronenberg Z."/>
            <person name="Press M.O."/>
            <person name="Eacker S.M."/>
            <person name="Wilson-Rankin E.E."/>
            <person name="Purcell J."/>
            <person name="Lester P.J."/>
            <person name="Dearden P.K."/>
        </authorList>
    </citation>
    <scope>NUCLEOTIDE SEQUENCE</scope>
    <source>
        <strain evidence="5">Marl-1</strain>
    </source>
</reference>
<keyword evidence="4" id="KW-0732">Signal</keyword>
<evidence type="ECO:0000256" key="4">
    <source>
        <dbReference type="SAM" id="SignalP"/>
    </source>
</evidence>
<dbReference type="GO" id="GO:0005576">
    <property type="term" value="C:extracellular region"/>
    <property type="evidence" value="ECO:0007669"/>
    <property type="project" value="UniProtKB-SubCell"/>
</dbReference>
<evidence type="ECO:0000256" key="1">
    <source>
        <dbReference type="ARBA" id="ARBA00004613"/>
    </source>
</evidence>
<protein>
    <recommendedName>
        <fullName evidence="7">U8-agatoxin-Ao1a</fullName>
    </recommendedName>
</protein>
<evidence type="ECO:0008006" key="7">
    <source>
        <dbReference type="Google" id="ProtNLM"/>
    </source>
</evidence>
<gene>
    <name evidence="5" type="ORF">HZH66_011208</name>
</gene>
<dbReference type="GO" id="GO:0008200">
    <property type="term" value="F:ion channel inhibitor activity"/>
    <property type="evidence" value="ECO:0007669"/>
    <property type="project" value="InterPro"/>
</dbReference>
<keyword evidence="6" id="KW-1185">Reference proteome</keyword>
<dbReference type="Gene3D" id="4.10.40.10">
    <property type="match status" value="1"/>
</dbReference>
<name>A0A834JFH8_VESVU</name>
<dbReference type="AlphaFoldDB" id="A0A834JFH8"/>
<keyword evidence="2" id="KW-0964">Secreted</keyword>
<sequence>MKFSLVWLFCCLVILAERTLGNPYFDEDSLALVPEEDSLQVVDSDYSDNALENLMRAAQQKRSSLIHLFRRACIRRGGNCDHRPKDCCYSSSCRCNLWGSNCQCQRMGLFQKWG</sequence>
<dbReference type="SUPFAM" id="SSF57059">
    <property type="entry name" value="omega toxin-like"/>
    <property type="match status" value="1"/>
</dbReference>
<dbReference type="Proteomes" id="UP000614350">
    <property type="component" value="Unassembled WGS sequence"/>
</dbReference>
<comment type="caution">
    <text evidence="5">The sequence shown here is derived from an EMBL/GenBank/DDBJ whole genome shotgun (WGS) entry which is preliminary data.</text>
</comment>
<dbReference type="CDD" id="cd12960">
    <property type="entry name" value="Spider_toxin"/>
    <property type="match status" value="1"/>
</dbReference>
<evidence type="ECO:0000256" key="2">
    <source>
        <dbReference type="ARBA" id="ARBA00022525"/>
    </source>
</evidence>
<feature type="signal peptide" evidence="4">
    <location>
        <begin position="1"/>
        <end position="21"/>
    </location>
</feature>
<dbReference type="EMBL" id="JACSEA010000013">
    <property type="protein sequence ID" value="KAF7386756.1"/>
    <property type="molecule type" value="Genomic_DNA"/>
</dbReference>
<dbReference type="Pfam" id="PF02819">
    <property type="entry name" value="Toxin_9"/>
    <property type="match status" value="1"/>
</dbReference>
<organism evidence="5 6">
    <name type="scientific">Vespula vulgaris</name>
    <name type="common">Yellow jacket</name>
    <name type="synonym">Wasp</name>
    <dbReference type="NCBI Taxonomy" id="7454"/>
    <lineage>
        <taxon>Eukaryota</taxon>
        <taxon>Metazoa</taxon>
        <taxon>Ecdysozoa</taxon>
        <taxon>Arthropoda</taxon>
        <taxon>Hexapoda</taxon>
        <taxon>Insecta</taxon>
        <taxon>Pterygota</taxon>
        <taxon>Neoptera</taxon>
        <taxon>Endopterygota</taxon>
        <taxon>Hymenoptera</taxon>
        <taxon>Apocrita</taxon>
        <taxon>Aculeata</taxon>
        <taxon>Vespoidea</taxon>
        <taxon>Vespidae</taxon>
        <taxon>Vespinae</taxon>
        <taxon>Vespula</taxon>
    </lineage>
</organism>
<proteinExistence type="predicted"/>
<keyword evidence="3" id="KW-1015">Disulfide bond</keyword>
<comment type="subcellular location">
    <subcellularLocation>
        <location evidence="1">Secreted</location>
    </subcellularLocation>
</comment>
<evidence type="ECO:0000313" key="5">
    <source>
        <dbReference type="EMBL" id="KAF7386756.1"/>
    </source>
</evidence>